<accession>J4UA39</accession>
<dbReference type="AlphaFoldDB" id="J4UA39"/>
<dbReference type="Pfam" id="PF14024">
    <property type="entry name" value="DUF4240"/>
    <property type="match status" value="1"/>
</dbReference>
<dbReference type="InterPro" id="IPR025334">
    <property type="entry name" value="DUF4240"/>
</dbReference>
<evidence type="ECO:0000259" key="1">
    <source>
        <dbReference type="Pfam" id="PF14024"/>
    </source>
</evidence>
<dbReference type="EMBL" id="ALBS01000237">
    <property type="protein sequence ID" value="EJT47570.1"/>
    <property type="molecule type" value="Genomic_DNA"/>
</dbReference>
<name>J4UA39_TRIAS</name>
<evidence type="ECO:0000313" key="2">
    <source>
        <dbReference type="EMBL" id="EJT47570.1"/>
    </source>
</evidence>
<comment type="caution">
    <text evidence="2">The sequence shown here is derived from an EMBL/GenBank/DDBJ whole genome shotgun (WGS) entry which is preliminary data.</text>
</comment>
<proteinExistence type="predicted"/>
<evidence type="ECO:0000313" key="3">
    <source>
        <dbReference type="Proteomes" id="UP000002748"/>
    </source>
</evidence>
<gene>
    <name evidence="2" type="ORF">A1Q1_03591</name>
</gene>
<dbReference type="GeneID" id="25987104"/>
<dbReference type="Proteomes" id="UP000002748">
    <property type="component" value="Unassembled WGS sequence"/>
</dbReference>
<dbReference type="HOGENOM" id="CLU_1559676_0_0_1"/>
<dbReference type="VEuPathDB" id="FungiDB:A1Q1_03591"/>
<organism evidence="2 3">
    <name type="scientific">Trichosporon asahii var. asahii (strain ATCC 90039 / CBS 2479 / JCM 2466 / KCTC 7840 / NBRC 103889/ NCYC 2677 / UAMH 7654)</name>
    <name type="common">Yeast</name>
    <dbReference type="NCBI Taxonomy" id="1186058"/>
    <lineage>
        <taxon>Eukaryota</taxon>
        <taxon>Fungi</taxon>
        <taxon>Dikarya</taxon>
        <taxon>Basidiomycota</taxon>
        <taxon>Agaricomycotina</taxon>
        <taxon>Tremellomycetes</taxon>
        <taxon>Trichosporonales</taxon>
        <taxon>Trichosporonaceae</taxon>
        <taxon>Trichosporon</taxon>
    </lineage>
</organism>
<reference evidence="2 3" key="1">
    <citation type="journal article" date="2012" name="Eukaryot. Cell">
        <title>Draft genome sequence of CBS 2479, the standard type strain of Trichosporon asahii.</title>
        <authorList>
            <person name="Yang R.Y."/>
            <person name="Li H.T."/>
            <person name="Zhu H."/>
            <person name="Zhou G.P."/>
            <person name="Wang M."/>
            <person name="Wang L."/>
        </authorList>
    </citation>
    <scope>NUCLEOTIDE SEQUENCE [LARGE SCALE GENOMIC DNA]</scope>
    <source>
        <strain evidence="3">ATCC 90039 / CBS 2479 / JCM 2466 / KCTC 7840 / NCYC 2677 / UAMH 7654</strain>
    </source>
</reference>
<dbReference type="KEGG" id="tasa:A1Q1_03591"/>
<protein>
    <recommendedName>
        <fullName evidence="1">DUF4240 domain-containing protein</fullName>
    </recommendedName>
</protein>
<feature type="domain" description="DUF4240" evidence="1">
    <location>
        <begin position="58"/>
        <end position="133"/>
    </location>
</feature>
<dbReference type="OrthoDB" id="2593357at2759"/>
<dbReference type="RefSeq" id="XP_014178864.1">
    <property type="nucleotide sequence ID" value="XM_014323389.1"/>
</dbReference>
<sequence>MTISISAEAFWTSIEDAWAAAAQTLPEAYRPSIAAARSTLISPTASSEDRLSAVSTLDKAERAFLDATRTYLGTLTQGDLGQWDEHCAQALYAIDSAAIHEVLDGSDDGFLYTRGFVVSQGRRYWELVKEDVETYGVDGAENESFCYIAAHFCNDKFGEWPKASVSRESCSNAEGWKDV</sequence>